<gene>
    <name evidence="2" type="ORF">P73_1427</name>
</gene>
<reference evidence="2 3" key="1">
    <citation type="journal article" date="2014" name="Int. J. Syst. Evol. Microbiol.">
        <title>Celeribacter indicus sp. nov., a polycyclic aromatic hydrocarbon-degrading bacterium from deep-sea sediment and reclassification of Huaishuia halophila as Celeribacter halophilus comb. nov.</title>
        <authorList>
            <person name="Lai Q."/>
            <person name="Cao J."/>
            <person name="Yuan J."/>
            <person name="Li F."/>
            <person name="Shao Z."/>
        </authorList>
    </citation>
    <scope>NUCLEOTIDE SEQUENCE [LARGE SCALE GENOMIC DNA]</scope>
    <source>
        <strain evidence="2">P73</strain>
    </source>
</reference>
<accession>A0A0B5E105</accession>
<dbReference type="STRING" id="1208324.P73_1427"/>
<feature type="compositionally biased region" description="Basic and acidic residues" evidence="1">
    <location>
        <begin position="61"/>
        <end position="70"/>
    </location>
</feature>
<name>A0A0B5E105_9RHOB</name>
<organism evidence="2 3">
    <name type="scientific">Celeribacter indicus</name>
    <dbReference type="NCBI Taxonomy" id="1208324"/>
    <lineage>
        <taxon>Bacteria</taxon>
        <taxon>Pseudomonadati</taxon>
        <taxon>Pseudomonadota</taxon>
        <taxon>Alphaproteobacteria</taxon>
        <taxon>Rhodobacterales</taxon>
        <taxon>Roseobacteraceae</taxon>
        <taxon>Celeribacter</taxon>
    </lineage>
</organism>
<dbReference type="KEGG" id="cid:P73_1427"/>
<protein>
    <submittedName>
        <fullName evidence="2">Uncharacterized protein</fullName>
    </submittedName>
</protein>
<dbReference type="HOGENOM" id="CLU_2449216_0_0_5"/>
<evidence type="ECO:0000313" key="3">
    <source>
        <dbReference type="Proteomes" id="UP000031521"/>
    </source>
</evidence>
<dbReference type="OrthoDB" id="7870722at2"/>
<dbReference type="EMBL" id="CP004393">
    <property type="protein sequence ID" value="AJE46142.1"/>
    <property type="molecule type" value="Genomic_DNA"/>
</dbReference>
<feature type="region of interest" description="Disordered" evidence="1">
    <location>
        <begin position="61"/>
        <end position="89"/>
    </location>
</feature>
<proteinExistence type="predicted"/>
<evidence type="ECO:0000313" key="2">
    <source>
        <dbReference type="EMBL" id="AJE46142.1"/>
    </source>
</evidence>
<keyword evidence="3" id="KW-1185">Reference proteome</keyword>
<dbReference type="RefSeq" id="WP_043869080.1">
    <property type="nucleotide sequence ID" value="NZ_CP004393.1"/>
</dbReference>
<dbReference type="AlphaFoldDB" id="A0A0B5E105"/>
<evidence type="ECO:0000256" key="1">
    <source>
        <dbReference type="SAM" id="MobiDB-lite"/>
    </source>
</evidence>
<dbReference type="Proteomes" id="UP000031521">
    <property type="component" value="Chromosome"/>
</dbReference>
<sequence length="89" mass="9370">MSEDRATVYANAAGLLLRLGYAARFDPAWVGANGPRPVAALVTDAPPVVVGYAVAMVAEDPEPHLPDHSAKTRRANPGKAGDPQFAFWA</sequence>